<dbReference type="NCBIfam" id="TIGR01352">
    <property type="entry name" value="tonB_Cterm"/>
    <property type="match status" value="1"/>
</dbReference>
<accession>A0A2H3P509</accession>
<feature type="signal peptide" evidence="10">
    <location>
        <begin position="1"/>
        <end position="25"/>
    </location>
</feature>
<feature type="chain" id="PRO_5013561271" description="TonB C-terminal domain-containing protein" evidence="10">
    <location>
        <begin position="26"/>
        <end position="157"/>
    </location>
</feature>
<protein>
    <recommendedName>
        <fullName evidence="11">TonB C-terminal domain-containing protein</fullName>
    </recommendedName>
</protein>
<keyword evidence="5" id="KW-0997">Cell inner membrane</keyword>
<evidence type="ECO:0000313" key="12">
    <source>
        <dbReference type="EMBL" id="PEN06742.1"/>
    </source>
</evidence>
<keyword evidence="8" id="KW-1133">Transmembrane helix</keyword>
<name>A0A2H3P509_9BACT</name>
<sequence length="157" mass="17207">MISSFPVASKWMFLSFLMATVVAVAGCAGSGGVRSDVPASCRPDDYNENRAEAESDEEECTDCQEPELIGGMASMYDKLSYPTKAREIGAEGTSWIQFILSREGEPTEVRVCQTAGNSILDREAWEAVRQLAFRPGMRAGEPVEVQMTLPVNFSLNR</sequence>
<dbReference type="SUPFAM" id="SSF74653">
    <property type="entry name" value="TolA/TonB C-terminal domain"/>
    <property type="match status" value="1"/>
</dbReference>
<evidence type="ECO:0000256" key="6">
    <source>
        <dbReference type="ARBA" id="ARBA00022692"/>
    </source>
</evidence>
<dbReference type="Pfam" id="PF03544">
    <property type="entry name" value="TonB_C"/>
    <property type="match status" value="1"/>
</dbReference>
<dbReference type="Gene3D" id="3.30.1150.10">
    <property type="match status" value="1"/>
</dbReference>
<evidence type="ECO:0000259" key="11">
    <source>
        <dbReference type="PROSITE" id="PS52015"/>
    </source>
</evidence>
<dbReference type="InterPro" id="IPR037682">
    <property type="entry name" value="TonB_C"/>
</dbReference>
<dbReference type="OrthoDB" id="9812355at2"/>
<evidence type="ECO:0000256" key="5">
    <source>
        <dbReference type="ARBA" id="ARBA00022519"/>
    </source>
</evidence>
<comment type="caution">
    <text evidence="12">The sequence shown here is derived from an EMBL/GenBank/DDBJ whole genome shotgun (WGS) entry which is preliminary data.</text>
</comment>
<dbReference type="InterPro" id="IPR006260">
    <property type="entry name" value="TonB/TolA_C"/>
</dbReference>
<evidence type="ECO:0000256" key="10">
    <source>
        <dbReference type="SAM" id="SignalP"/>
    </source>
</evidence>
<evidence type="ECO:0000313" key="13">
    <source>
        <dbReference type="Proteomes" id="UP000221024"/>
    </source>
</evidence>
<keyword evidence="10" id="KW-0732">Signal</keyword>
<evidence type="ECO:0000256" key="9">
    <source>
        <dbReference type="ARBA" id="ARBA00023136"/>
    </source>
</evidence>
<evidence type="ECO:0000256" key="4">
    <source>
        <dbReference type="ARBA" id="ARBA00022475"/>
    </source>
</evidence>
<keyword evidence="7" id="KW-0653">Protein transport</keyword>
<dbReference type="GO" id="GO:0098797">
    <property type="term" value="C:plasma membrane protein complex"/>
    <property type="evidence" value="ECO:0007669"/>
    <property type="project" value="TreeGrafter"/>
</dbReference>
<dbReference type="PANTHER" id="PTHR33446">
    <property type="entry name" value="PROTEIN TONB-RELATED"/>
    <property type="match status" value="1"/>
</dbReference>
<keyword evidence="4" id="KW-1003">Cell membrane</keyword>
<proteinExistence type="inferred from homology"/>
<feature type="domain" description="TonB C-terminal" evidence="11">
    <location>
        <begin position="66"/>
        <end position="157"/>
    </location>
</feature>
<keyword evidence="6" id="KW-0812">Transmembrane</keyword>
<evidence type="ECO:0000256" key="3">
    <source>
        <dbReference type="ARBA" id="ARBA00022448"/>
    </source>
</evidence>
<comment type="subcellular location">
    <subcellularLocation>
        <location evidence="1">Cell inner membrane</location>
        <topology evidence="1">Single-pass membrane protein</topology>
        <orientation evidence="1">Periplasmic side</orientation>
    </subcellularLocation>
</comment>
<evidence type="ECO:0000256" key="8">
    <source>
        <dbReference type="ARBA" id="ARBA00022989"/>
    </source>
</evidence>
<dbReference type="PROSITE" id="PS52015">
    <property type="entry name" value="TONB_CTD"/>
    <property type="match status" value="1"/>
</dbReference>
<keyword evidence="3" id="KW-0813">Transport</keyword>
<keyword evidence="13" id="KW-1185">Reference proteome</keyword>
<organism evidence="12 13">
    <name type="scientific">Longimonas halophila</name>
    <dbReference type="NCBI Taxonomy" id="1469170"/>
    <lineage>
        <taxon>Bacteria</taxon>
        <taxon>Pseudomonadati</taxon>
        <taxon>Rhodothermota</taxon>
        <taxon>Rhodothermia</taxon>
        <taxon>Rhodothermales</taxon>
        <taxon>Salisaetaceae</taxon>
        <taxon>Longimonas</taxon>
    </lineage>
</organism>
<dbReference type="RefSeq" id="WP_098062268.1">
    <property type="nucleotide sequence ID" value="NZ_PDEP01000007.1"/>
</dbReference>
<evidence type="ECO:0000256" key="7">
    <source>
        <dbReference type="ARBA" id="ARBA00022927"/>
    </source>
</evidence>
<reference evidence="12 13" key="1">
    <citation type="submission" date="2017-10" db="EMBL/GenBank/DDBJ databases">
        <title>Draft genome of Longimonas halophila.</title>
        <authorList>
            <person name="Goh K.M."/>
            <person name="Shamsir M.S."/>
            <person name="Lim S.W."/>
        </authorList>
    </citation>
    <scope>NUCLEOTIDE SEQUENCE [LARGE SCALE GENOMIC DNA]</scope>
    <source>
        <strain evidence="12 13">KCTC 42399</strain>
    </source>
</reference>
<dbReference type="InterPro" id="IPR051045">
    <property type="entry name" value="TonB-dependent_transducer"/>
</dbReference>
<dbReference type="GO" id="GO:0055085">
    <property type="term" value="P:transmembrane transport"/>
    <property type="evidence" value="ECO:0007669"/>
    <property type="project" value="InterPro"/>
</dbReference>
<evidence type="ECO:0000256" key="1">
    <source>
        <dbReference type="ARBA" id="ARBA00004383"/>
    </source>
</evidence>
<dbReference type="PANTHER" id="PTHR33446:SF2">
    <property type="entry name" value="PROTEIN TONB"/>
    <property type="match status" value="1"/>
</dbReference>
<dbReference type="AlphaFoldDB" id="A0A2H3P509"/>
<keyword evidence="9" id="KW-0472">Membrane</keyword>
<evidence type="ECO:0000256" key="2">
    <source>
        <dbReference type="ARBA" id="ARBA00006555"/>
    </source>
</evidence>
<dbReference type="GO" id="GO:0031992">
    <property type="term" value="F:energy transducer activity"/>
    <property type="evidence" value="ECO:0007669"/>
    <property type="project" value="TreeGrafter"/>
</dbReference>
<dbReference type="EMBL" id="PDEP01000007">
    <property type="protein sequence ID" value="PEN06742.1"/>
    <property type="molecule type" value="Genomic_DNA"/>
</dbReference>
<dbReference type="Proteomes" id="UP000221024">
    <property type="component" value="Unassembled WGS sequence"/>
</dbReference>
<comment type="similarity">
    <text evidence="2">Belongs to the TonB family.</text>
</comment>
<gene>
    <name evidence="12" type="ORF">CRI93_08885</name>
</gene>
<dbReference type="GO" id="GO:0015031">
    <property type="term" value="P:protein transport"/>
    <property type="evidence" value="ECO:0007669"/>
    <property type="project" value="UniProtKB-KW"/>
</dbReference>